<evidence type="ECO:0000256" key="3">
    <source>
        <dbReference type="ARBA" id="ARBA00023180"/>
    </source>
</evidence>
<evidence type="ECO:0000256" key="4">
    <source>
        <dbReference type="ARBA" id="ARBA00023319"/>
    </source>
</evidence>
<dbReference type="PANTHER" id="PTHR44337:SF8">
    <property type="entry name" value="IMMUNOGLOBULIN SUBTYPE DOMAIN-CONTAINING PROTEIN"/>
    <property type="match status" value="1"/>
</dbReference>
<accession>A0A6P8R033</accession>
<evidence type="ECO:0000313" key="9">
    <source>
        <dbReference type="RefSeq" id="XP_033803104.1"/>
    </source>
</evidence>
<dbReference type="AlphaFoldDB" id="A0A6P8R033"/>
<dbReference type="SMART" id="SM00408">
    <property type="entry name" value="IGc2"/>
    <property type="match status" value="1"/>
</dbReference>
<feature type="chain" id="PRO_5027551574" evidence="6">
    <location>
        <begin position="25"/>
        <end position="167"/>
    </location>
</feature>
<feature type="transmembrane region" description="Helical" evidence="5">
    <location>
        <begin position="128"/>
        <end position="147"/>
    </location>
</feature>
<keyword evidence="5" id="KW-1133">Transmembrane helix</keyword>
<organism evidence="8 9">
    <name type="scientific">Geotrypetes seraphini</name>
    <name type="common">Gaboon caecilian</name>
    <name type="synonym">Caecilia seraphini</name>
    <dbReference type="NCBI Taxonomy" id="260995"/>
    <lineage>
        <taxon>Eukaryota</taxon>
        <taxon>Metazoa</taxon>
        <taxon>Chordata</taxon>
        <taxon>Craniata</taxon>
        <taxon>Vertebrata</taxon>
        <taxon>Euteleostomi</taxon>
        <taxon>Amphibia</taxon>
        <taxon>Gymnophiona</taxon>
        <taxon>Geotrypetes</taxon>
    </lineage>
</organism>
<keyword evidence="5" id="KW-0812">Transmembrane</keyword>
<keyword evidence="4" id="KW-0393">Immunoglobulin domain</keyword>
<keyword evidence="1 6" id="KW-0732">Signal</keyword>
<protein>
    <submittedName>
        <fullName evidence="9">Uncharacterized protein LOC117361619 isoform X3</fullName>
    </submittedName>
</protein>
<dbReference type="InterPro" id="IPR003598">
    <property type="entry name" value="Ig_sub2"/>
</dbReference>
<dbReference type="SUPFAM" id="SSF48726">
    <property type="entry name" value="Immunoglobulin"/>
    <property type="match status" value="1"/>
</dbReference>
<dbReference type="Proteomes" id="UP000515159">
    <property type="component" value="Chromosome 5"/>
</dbReference>
<dbReference type="GeneID" id="117361619"/>
<dbReference type="InterPro" id="IPR036179">
    <property type="entry name" value="Ig-like_dom_sf"/>
</dbReference>
<dbReference type="InterPro" id="IPR052598">
    <property type="entry name" value="IgSF_CEA-related"/>
</dbReference>
<keyword evidence="3" id="KW-0325">Glycoprotein</keyword>
<evidence type="ECO:0000256" key="5">
    <source>
        <dbReference type="SAM" id="Phobius"/>
    </source>
</evidence>
<keyword evidence="8" id="KW-1185">Reference proteome</keyword>
<keyword evidence="5" id="KW-0472">Membrane</keyword>
<dbReference type="PANTHER" id="PTHR44337">
    <property type="entry name" value="CARCINOEMBRYONIC ANTIGEN-RELATED CELL ADHESION MOLECULE 8"/>
    <property type="match status" value="1"/>
</dbReference>
<evidence type="ECO:0000256" key="6">
    <source>
        <dbReference type="SAM" id="SignalP"/>
    </source>
</evidence>
<dbReference type="RefSeq" id="XP_033803104.1">
    <property type="nucleotide sequence ID" value="XM_033947213.1"/>
</dbReference>
<keyword evidence="2" id="KW-1015">Disulfide bond</keyword>
<dbReference type="Gene3D" id="2.60.40.10">
    <property type="entry name" value="Immunoglobulins"/>
    <property type="match status" value="1"/>
</dbReference>
<dbReference type="CDD" id="cd00096">
    <property type="entry name" value="Ig"/>
    <property type="match status" value="1"/>
</dbReference>
<dbReference type="InterPro" id="IPR013783">
    <property type="entry name" value="Ig-like_fold"/>
</dbReference>
<evidence type="ECO:0000256" key="2">
    <source>
        <dbReference type="ARBA" id="ARBA00023157"/>
    </source>
</evidence>
<feature type="domain" description="Ig-like" evidence="7">
    <location>
        <begin position="20"/>
        <end position="108"/>
    </location>
</feature>
<reference evidence="9" key="1">
    <citation type="submission" date="2025-08" db="UniProtKB">
        <authorList>
            <consortium name="RefSeq"/>
        </authorList>
    </citation>
    <scope>IDENTIFICATION</scope>
</reference>
<evidence type="ECO:0000256" key="1">
    <source>
        <dbReference type="ARBA" id="ARBA00022729"/>
    </source>
</evidence>
<feature type="signal peptide" evidence="6">
    <location>
        <begin position="1"/>
        <end position="24"/>
    </location>
</feature>
<dbReference type="Pfam" id="PF13927">
    <property type="entry name" value="Ig_3"/>
    <property type="match status" value="1"/>
</dbReference>
<proteinExistence type="predicted"/>
<evidence type="ECO:0000259" key="7">
    <source>
        <dbReference type="PROSITE" id="PS50835"/>
    </source>
</evidence>
<evidence type="ECO:0000313" key="8">
    <source>
        <dbReference type="Proteomes" id="UP000515159"/>
    </source>
</evidence>
<gene>
    <name evidence="9" type="primary">LOC117361619</name>
</gene>
<dbReference type="PROSITE" id="PS50835">
    <property type="entry name" value="IG_LIKE"/>
    <property type="match status" value="1"/>
</dbReference>
<sequence length="167" mass="18715">MRRTTIMLILQCLSFILLVPVSNVHVITNPSCLCPGEHVTLHCSKMTGSTVDFSWQKCNQLVPDGNHTSLSQDSASLTIINVPESDMGNYRCVIQNKVSQGNGDIGLQLCNADPSKESSSCISCYCGYFGYPGYLGYICIFIFIFRFNKRQRKDDLYENTSAAKYYH</sequence>
<dbReference type="InterPro" id="IPR007110">
    <property type="entry name" value="Ig-like_dom"/>
</dbReference>
<name>A0A6P8R033_GEOSA</name>